<evidence type="ECO:0000256" key="6">
    <source>
        <dbReference type="ARBA" id="ARBA00022729"/>
    </source>
</evidence>
<name>A0A2T7NG35_POMCA</name>
<dbReference type="STRING" id="400727.A0A2T7NG35"/>
<dbReference type="Proteomes" id="UP000245119">
    <property type="component" value="Linkage Group LG13"/>
</dbReference>
<evidence type="ECO:0000313" key="13">
    <source>
        <dbReference type="Proteomes" id="UP000245119"/>
    </source>
</evidence>
<keyword evidence="10" id="KW-0325">Glycoprotein</keyword>
<organism evidence="12 13">
    <name type="scientific">Pomacea canaliculata</name>
    <name type="common">Golden apple snail</name>
    <dbReference type="NCBI Taxonomy" id="400727"/>
    <lineage>
        <taxon>Eukaryota</taxon>
        <taxon>Metazoa</taxon>
        <taxon>Spiralia</taxon>
        <taxon>Lophotrochozoa</taxon>
        <taxon>Mollusca</taxon>
        <taxon>Gastropoda</taxon>
        <taxon>Caenogastropoda</taxon>
        <taxon>Architaenioglossa</taxon>
        <taxon>Ampullarioidea</taxon>
        <taxon>Ampullariidae</taxon>
        <taxon>Pomacea</taxon>
    </lineage>
</organism>
<keyword evidence="5 11" id="KW-0812">Transmembrane</keyword>
<evidence type="ECO:0000256" key="3">
    <source>
        <dbReference type="ARBA" id="ARBA00005610"/>
    </source>
</evidence>
<evidence type="ECO:0000256" key="1">
    <source>
        <dbReference type="ARBA" id="ARBA00002838"/>
    </source>
</evidence>
<evidence type="ECO:0000256" key="9">
    <source>
        <dbReference type="ARBA" id="ARBA00023136"/>
    </source>
</evidence>
<dbReference type="PANTHER" id="PTHR12861">
    <property type="entry name" value="TRANSLOCON-ASSOCIATED PROTEIN, BETA SUBUNIT PRECURSOR TRAP-BETA SIGNAL SEQUENCE RECEPTOR BETA SUBUNIT"/>
    <property type="match status" value="1"/>
</dbReference>
<accession>A0A2T7NG35</accession>
<comment type="subcellular location">
    <subcellularLocation>
        <location evidence="2">Endoplasmic reticulum membrane</location>
        <topology evidence="2">Single-pass type I membrane protein</topology>
    </subcellularLocation>
</comment>
<dbReference type="Pfam" id="PF05753">
    <property type="entry name" value="TRAP_beta"/>
    <property type="match status" value="1"/>
</dbReference>
<gene>
    <name evidence="12" type="ORF">C0Q70_20610</name>
</gene>
<dbReference type="PIRSF" id="PIRSF016400">
    <property type="entry name" value="TRAP_beta"/>
    <property type="match status" value="1"/>
</dbReference>
<keyword evidence="7" id="KW-0256">Endoplasmic reticulum</keyword>
<evidence type="ECO:0000256" key="8">
    <source>
        <dbReference type="ARBA" id="ARBA00022989"/>
    </source>
</evidence>
<evidence type="ECO:0000256" key="11">
    <source>
        <dbReference type="SAM" id="Phobius"/>
    </source>
</evidence>
<comment type="similarity">
    <text evidence="3">Belongs to the TRAP-beta family.</text>
</comment>
<evidence type="ECO:0000256" key="4">
    <source>
        <dbReference type="ARBA" id="ARBA00021110"/>
    </source>
</evidence>
<keyword evidence="8 11" id="KW-1133">Transmembrane helix</keyword>
<sequence>MILTSFDVFGVEANAADVAVTMKLWKAALLLAFACYLPSDAEEETEARLLVAKNILNQYLVEGKDLTVEYRIYNVGGSSALDIRLKDDSFPEADFEIARGNLNVIWERIAPNTNVTHAVILRPLKSGYFNFTSAEVSYRVSEESQDRQIGYSSSPGEGGIVPRKDFDRRFSPHVVDWLVFAIMTLPSLGIPFLLWYSSKLKYDAPKPKKSN</sequence>
<dbReference type="InterPro" id="IPR008856">
    <property type="entry name" value="TRAP_beta"/>
</dbReference>
<evidence type="ECO:0000256" key="2">
    <source>
        <dbReference type="ARBA" id="ARBA00004115"/>
    </source>
</evidence>
<comment type="caution">
    <text evidence="12">The sequence shown here is derived from an EMBL/GenBank/DDBJ whole genome shotgun (WGS) entry which is preliminary data.</text>
</comment>
<dbReference type="GO" id="GO:0005789">
    <property type="term" value="C:endoplasmic reticulum membrane"/>
    <property type="evidence" value="ECO:0007669"/>
    <property type="project" value="UniProtKB-SubCell"/>
</dbReference>
<dbReference type="PANTHER" id="PTHR12861:SF3">
    <property type="entry name" value="TRANSLOCON-ASSOCIATED PROTEIN SUBUNIT BETA"/>
    <property type="match status" value="1"/>
</dbReference>
<keyword evidence="13" id="KW-1185">Reference proteome</keyword>
<feature type="transmembrane region" description="Helical" evidence="11">
    <location>
        <begin position="177"/>
        <end position="196"/>
    </location>
</feature>
<keyword evidence="6" id="KW-0732">Signal</keyword>
<evidence type="ECO:0000256" key="5">
    <source>
        <dbReference type="ARBA" id="ARBA00022692"/>
    </source>
</evidence>
<comment type="function">
    <text evidence="1">TRAP proteins are part of a complex whose function is to bind calcium to the ER membrane and thereby regulate the retention of ER resident proteins.</text>
</comment>
<dbReference type="OrthoDB" id="5860827at2759"/>
<evidence type="ECO:0000256" key="7">
    <source>
        <dbReference type="ARBA" id="ARBA00022824"/>
    </source>
</evidence>
<evidence type="ECO:0000256" key="10">
    <source>
        <dbReference type="ARBA" id="ARBA00023180"/>
    </source>
</evidence>
<dbReference type="EMBL" id="PZQS01000013">
    <property type="protein sequence ID" value="PVD20116.1"/>
    <property type="molecule type" value="Genomic_DNA"/>
</dbReference>
<proteinExistence type="inferred from homology"/>
<reference evidence="12 13" key="1">
    <citation type="submission" date="2018-04" db="EMBL/GenBank/DDBJ databases">
        <title>The genome of golden apple snail Pomacea canaliculata provides insight into stress tolerance and invasive adaptation.</title>
        <authorList>
            <person name="Liu C."/>
            <person name="Liu B."/>
            <person name="Ren Y."/>
            <person name="Zhang Y."/>
            <person name="Wang H."/>
            <person name="Li S."/>
            <person name="Jiang F."/>
            <person name="Yin L."/>
            <person name="Zhang G."/>
            <person name="Qian W."/>
            <person name="Fan W."/>
        </authorList>
    </citation>
    <scope>NUCLEOTIDE SEQUENCE [LARGE SCALE GENOMIC DNA]</scope>
    <source>
        <strain evidence="12">SZHN2017</strain>
        <tissue evidence="12">Muscle</tissue>
    </source>
</reference>
<protein>
    <recommendedName>
        <fullName evidence="4">Translocon-associated protein subunit beta</fullName>
    </recommendedName>
</protein>
<keyword evidence="9 11" id="KW-0472">Membrane</keyword>
<dbReference type="AlphaFoldDB" id="A0A2T7NG35"/>
<evidence type="ECO:0000313" key="12">
    <source>
        <dbReference type="EMBL" id="PVD20116.1"/>
    </source>
</evidence>